<reference evidence="1 2" key="1">
    <citation type="journal article" date="2012" name="PLoS Pathog.">
        <title>Diverse lifestyles and strategies of plant pathogenesis encoded in the genomes of eighteen Dothideomycetes fungi.</title>
        <authorList>
            <person name="Ohm R.A."/>
            <person name="Feau N."/>
            <person name="Henrissat B."/>
            <person name="Schoch C.L."/>
            <person name="Horwitz B.A."/>
            <person name="Barry K.W."/>
            <person name="Condon B.J."/>
            <person name="Copeland A.C."/>
            <person name="Dhillon B."/>
            <person name="Glaser F."/>
            <person name="Hesse C.N."/>
            <person name="Kosti I."/>
            <person name="LaButti K."/>
            <person name="Lindquist E.A."/>
            <person name="Lucas S."/>
            <person name="Salamov A.A."/>
            <person name="Bradshaw R.E."/>
            <person name="Ciuffetti L."/>
            <person name="Hamelin R.C."/>
            <person name="Kema G.H.J."/>
            <person name="Lawrence C."/>
            <person name="Scott J.A."/>
            <person name="Spatafora J.W."/>
            <person name="Turgeon B.G."/>
            <person name="de Wit P.J.G.M."/>
            <person name="Zhong S."/>
            <person name="Goodwin S.B."/>
            <person name="Grigoriev I.V."/>
        </authorList>
    </citation>
    <scope>NUCLEOTIDE SEQUENCE [LARGE SCALE GENOMIC DNA]</scope>
    <source>
        <strain evidence="2">C5 / ATCC 48332 / race O</strain>
    </source>
</reference>
<dbReference type="Proteomes" id="UP000016936">
    <property type="component" value="Unassembled WGS sequence"/>
</dbReference>
<protein>
    <submittedName>
        <fullName evidence="1">Uncharacterized protein</fullName>
    </submittedName>
</protein>
<name>M2SUB5_COCH5</name>
<reference evidence="2" key="2">
    <citation type="journal article" date="2013" name="PLoS Genet.">
        <title>Comparative genome structure, secondary metabolite, and effector coding capacity across Cochliobolus pathogens.</title>
        <authorList>
            <person name="Condon B.J."/>
            <person name="Leng Y."/>
            <person name="Wu D."/>
            <person name="Bushley K.E."/>
            <person name="Ohm R.A."/>
            <person name="Otillar R."/>
            <person name="Martin J."/>
            <person name="Schackwitz W."/>
            <person name="Grimwood J."/>
            <person name="MohdZainudin N."/>
            <person name="Xue C."/>
            <person name="Wang R."/>
            <person name="Manning V.A."/>
            <person name="Dhillon B."/>
            <person name="Tu Z.J."/>
            <person name="Steffenson B.J."/>
            <person name="Salamov A."/>
            <person name="Sun H."/>
            <person name="Lowry S."/>
            <person name="LaButti K."/>
            <person name="Han J."/>
            <person name="Copeland A."/>
            <person name="Lindquist E."/>
            <person name="Barry K."/>
            <person name="Schmutz J."/>
            <person name="Baker S.E."/>
            <person name="Ciuffetti L.M."/>
            <person name="Grigoriev I.V."/>
            <person name="Zhong S."/>
            <person name="Turgeon B.G."/>
        </authorList>
    </citation>
    <scope>NUCLEOTIDE SEQUENCE [LARGE SCALE GENOMIC DNA]</scope>
    <source>
        <strain evidence="2">C5 / ATCC 48332 / race O</strain>
    </source>
</reference>
<keyword evidence="2" id="KW-1185">Reference proteome</keyword>
<dbReference type="OrthoDB" id="10410051at2759"/>
<gene>
    <name evidence="1" type="ORF">COCHEDRAFT_1109611</name>
</gene>
<dbReference type="AlphaFoldDB" id="M2SUB5"/>
<dbReference type="EMBL" id="KB445580">
    <property type="protein sequence ID" value="EMD88930.1"/>
    <property type="molecule type" value="Genomic_DNA"/>
</dbReference>
<proteinExistence type="predicted"/>
<organism evidence="1 2">
    <name type="scientific">Cochliobolus heterostrophus (strain C5 / ATCC 48332 / race O)</name>
    <name type="common">Southern corn leaf blight fungus</name>
    <name type="synonym">Bipolaris maydis</name>
    <dbReference type="NCBI Taxonomy" id="701091"/>
    <lineage>
        <taxon>Eukaryota</taxon>
        <taxon>Fungi</taxon>
        <taxon>Dikarya</taxon>
        <taxon>Ascomycota</taxon>
        <taxon>Pezizomycotina</taxon>
        <taxon>Dothideomycetes</taxon>
        <taxon>Pleosporomycetidae</taxon>
        <taxon>Pleosporales</taxon>
        <taxon>Pleosporineae</taxon>
        <taxon>Pleosporaceae</taxon>
        <taxon>Bipolaris</taxon>
    </lineage>
</organism>
<dbReference type="HOGENOM" id="CLU_2061269_0_0_1"/>
<accession>M2SUB5</accession>
<sequence>MIKWLEPQTLRSLVVSLLTLLGRPCRRLSSIHVYKASACLPGVVFALPASGQRPGQLRQHIEFDETHRHDYIAVNPWTYSEHLDWIVQARNRAVESAMATAVPVEKPSWRLSADLLPRP</sequence>
<dbReference type="OMA" id="CAGKSAC"/>
<evidence type="ECO:0000313" key="2">
    <source>
        <dbReference type="Proteomes" id="UP000016936"/>
    </source>
</evidence>
<evidence type="ECO:0000313" key="1">
    <source>
        <dbReference type="EMBL" id="EMD88930.1"/>
    </source>
</evidence>